<feature type="binding site" evidence="5">
    <location>
        <position position="67"/>
    </location>
    <ligand>
        <name>substrate</name>
    </ligand>
</feature>
<dbReference type="PROSITE" id="PS00101">
    <property type="entry name" value="HEXAPEP_TRANSFERASES"/>
    <property type="match status" value="1"/>
</dbReference>
<dbReference type="Gene3D" id="2.160.10.10">
    <property type="entry name" value="Hexapeptide repeat proteins"/>
    <property type="match status" value="1"/>
</dbReference>
<accession>A0A231UU90</accession>
<evidence type="ECO:0000313" key="7">
    <source>
        <dbReference type="EMBL" id="OXS99390.1"/>
    </source>
</evidence>
<dbReference type="RefSeq" id="WP_094078167.1">
    <property type="nucleotide sequence ID" value="NZ_NBYO01000003.1"/>
</dbReference>
<evidence type="ECO:0000256" key="1">
    <source>
        <dbReference type="ARBA" id="ARBA00007274"/>
    </source>
</evidence>
<dbReference type="PANTHER" id="PTHR43300">
    <property type="entry name" value="ACETYLTRANSFERASE"/>
    <property type="match status" value="1"/>
</dbReference>
<dbReference type="GO" id="GO:0016740">
    <property type="term" value="F:transferase activity"/>
    <property type="evidence" value="ECO:0007669"/>
    <property type="project" value="UniProtKB-KW"/>
</dbReference>
<feature type="binding site" evidence="5">
    <location>
        <begin position="32"/>
        <end position="33"/>
    </location>
    <ligand>
        <name>substrate</name>
    </ligand>
</feature>
<dbReference type="InterPro" id="IPR050179">
    <property type="entry name" value="Trans_hexapeptide_repeat"/>
</dbReference>
<comment type="caution">
    <text evidence="7">The sequence shown here is derived from an EMBL/GenBank/DDBJ whole genome shotgun (WGS) entry which is preliminary data.</text>
</comment>
<evidence type="ECO:0000259" key="6">
    <source>
        <dbReference type="Pfam" id="PF17836"/>
    </source>
</evidence>
<dbReference type="SUPFAM" id="SSF51161">
    <property type="entry name" value="Trimeric LpxA-like enzymes"/>
    <property type="match status" value="1"/>
</dbReference>
<dbReference type="CDD" id="cd03360">
    <property type="entry name" value="LbH_AT_putative"/>
    <property type="match status" value="1"/>
</dbReference>
<sequence length="211" mass="21515">MKTLVLLGAGGHGRVVADAAVMAGWRDVVFLDDGFGSRDTNGVWPIVGPLVKWREMAAQCDLFVSVGDNGTRLRLFKELASAGVSLPRIVHPSAVISAHSSIEAGTVIMAGAILQAFAAIGAAGIVNTGATVDHDCRLDNAVHLSPGAHLAGTVSVGERSWIGMGANVRQGINIGADVMVAAGATVVNDVADRTTVMGVPAAPSKRIGSNS</sequence>
<comment type="similarity">
    <text evidence="1">Belongs to the transferase hexapeptide repeat family.</text>
</comment>
<dbReference type="Pfam" id="PF17836">
    <property type="entry name" value="PglD_N"/>
    <property type="match status" value="1"/>
</dbReference>
<keyword evidence="8" id="KW-1185">Reference proteome</keyword>
<evidence type="ECO:0000256" key="2">
    <source>
        <dbReference type="ARBA" id="ARBA00022679"/>
    </source>
</evidence>
<keyword evidence="2" id="KW-0808">Transferase</keyword>
<feature type="active site" description="Proton acceptor" evidence="4">
    <location>
        <position position="134"/>
    </location>
</feature>
<dbReference type="NCBIfam" id="TIGR03570">
    <property type="entry name" value="NeuD_NnaD"/>
    <property type="match status" value="1"/>
</dbReference>
<organism evidence="7 8">
    <name type="scientific">Notoacmeibacter marinus</name>
    <dbReference type="NCBI Taxonomy" id="1876515"/>
    <lineage>
        <taxon>Bacteria</taxon>
        <taxon>Pseudomonadati</taxon>
        <taxon>Pseudomonadota</taxon>
        <taxon>Alphaproteobacteria</taxon>
        <taxon>Hyphomicrobiales</taxon>
        <taxon>Notoacmeibacteraceae</taxon>
        <taxon>Notoacmeibacter</taxon>
    </lineage>
</organism>
<feature type="binding site" evidence="5">
    <location>
        <position position="143"/>
    </location>
    <ligand>
        <name>acetyl-CoA</name>
        <dbReference type="ChEBI" id="CHEBI:57288"/>
    </ligand>
</feature>
<dbReference type="Gene3D" id="3.40.50.20">
    <property type="match status" value="1"/>
</dbReference>
<dbReference type="InterPro" id="IPR020019">
    <property type="entry name" value="AcTrfase_PglD-like"/>
</dbReference>
<dbReference type="AlphaFoldDB" id="A0A231UU90"/>
<evidence type="ECO:0000256" key="5">
    <source>
        <dbReference type="PIRSR" id="PIRSR620019-2"/>
    </source>
</evidence>
<dbReference type="Proteomes" id="UP000215405">
    <property type="component" value="Unassembled WGS sequence"/>
</dbReference>
<dbReference type="InterPro" id="IPR011004">
    <property type="entry name" value="Trimer_LpxA-like_sf"/>
</dbReference>
<dbReference type="InterPro" id="IPR041561">
    <property type="entry name" value="PglD_N"/>
</dbReference>
<protein>
    <recommendedName>
        <fullName evidence="6">PglD N-terminal domain-containing protein</fullName>
    </recommendedName>
</protein>
<evidence type="ECO:0000256" key="4">
    <source>
        <dbReference type="PIRSR" id="PIRSR620019-1"/>
    </source>
</evidence>
<evidence type="ECO:0000256" key="3">
    <source>
        <dbReference type="ARBA" id="ARBA00022737"/>
    </source>
</evidence>
<name>A0A231UU90_9HYPH</name>
<dbReference type="PANTHER" id="PTHR43300:SF7">
    <property type="entry name" value="UDP-N-ACETYLBACILLOSAMINE N-ACETYLTRANSFERASE"/>
    <property type="match status" value="1"/>
</dbReference>
<dbReference type="EMBL" id="NBYO01000003">
    <property type="protein sequence ID" value="OXS99390.1"/>
    <property type="molecule type" value="Genomic_DNA"/>
</dbReference>
<keyword evidence="3" id="KW-0677">Repeat</keyword>
<dbReference type="InterPro" id="IPR018357">
    <property type="entry name" value="Hexapep_transf_CS"/>
</dbReference>
<feature type="domain" description="PglD N-terminal" evidence="6">
    <location>
        <begin position="4"/>
        <end position="79"/>
    </location>
</feature>
<proteinExistence type="inferred from homology"/>
<reference evidence="8" key="1">
    <citation type="journal article" date="2017" name="Int. J. Syst. Evol. Microbiol.">
        <title>Notoacmeibacter marinus gen. nov., sp. nov., isolated from the gut of a limpet and proposal of Notoacmeibacteraceae fam. nov. in the order Rhizobiales of the class Alphaproteobacteria.</title>
        <authorList>
            <person name="Huang Z."/>
            <person name="Guo F."/>
            <person name="Lai Q."/>
        </authorList>
    </citation>
    <scope>NUCLEOTIDE SEQUENCE [LARGE SCALE GENOMIC DNA]</scope>
    <source>
        <strain evidence="8">XMTR2A4</strain>
    </source>
</reference>
<feature type="site" description="Increases basicity of active site His" evidence="4">
    <location>
        <position position="135"/>
    </location>
</feature>
<gene>
    <name evidence="7" type="ORF">B7H23_14610</name>
</gene>
<evidence type="ECO:0000313" key="8">
    <source>
        <dbReference type="Proteomes" id="UP000215405"/>
    </source>
</evidence>